<dbReference type="GeneID" id="25914935"/>
<proteinExistence type="predicted"/>
<reference evidence="1 2" key="1">
    <citation type="submission" date="2011-02" db="EMBL/GenBank/DDBJ databases">
        <title>The Genome Sequence of Sphaeroforma arctica JP610.</title>
        <authorList>
            <consortium name="The Broad Institute Genome Sequencing Platform"/>
            <person name="Russ C."/>
            <person name="Cuomo C."/>
            <person name="Young S.K."/>
            <person name="Zeng Q."/>
            <person name="Gargeya S."/>
            <person name="Alvarado L."/>
            <person name="Berlin A."/>
            <person name="Chapman S.B."/>
            <person name="Chen Z."/>
            <person name="Freedman E."/>
            <person name="Gellesch M."/>
            <person name="Goldberg J."/>
            <person name="Griggs A."/>
            <person name="Gujja S."/>
            <person name="Heilman E."/>
            <person name="Heiman D."/>
            <person name="Howarth C."/>
            <person name="Mehta T."/>
            <person name="Neiman D."/>
            <person name="Pearson M."/>
            <person name="Roberts A."/>
            <person name="Saif S."/>
            <person name="Shea T."/>
            <person name="Shenoy N."/>
            <person name="Sisk P."/>
            <person name="Stolte C."/>
            <person name="Sykes S."/>
            <person name="White J."/>
            <person name="Yandava C."/>
            <person name="Burger G."/>
            <person name="Gray M.W."/>
            <person name="Holland P.W.H."/>
            <person name="King N."/>
            <person name="Lang F.B.F."/>
            <person name="Roger A.J."/>
            <person name="Ruiz-Trillo I."/>
            <person name="Haas B."/>
            <person name="Nusbaum C."/>
            <person name="Birren B."/>
        </authorList>
    </citation>
    <scope>NUCLEOTIDE SEQUENCE [LARGE SCALE GENOMIC DNA]</scope>
    <source>
        <strain evidence="1 2">JP610</strain>
    </source>
</reference>
<name>A0A0L0F8X2_9EUKA</name>
<protein>
    <submittedName>
        <fullName evidence="1">Uncharacterized protein</fullName>
    </submittedName>
</protein>
<accession>A0A0L0F8X2</accession>
<keyword evidence="2" id="KW-1185">Reference proteome</keyword>
<dbReference type="EMBL" id="KQ246214">
    <property type="protein sequence ID" value="KNC73006.1"/>
    <property type="molecule type" value="Genomic_DNA"/>
</dbReference>
<organism evidence="1 2">
    <name type="scientific">Sphaeroforma arctica JP610</name>
    <dbReference type="NCBI Taxonomy" id="667725"/>
    <lineage>
        <taxon>Eukaryota</taxon>
        <taxon>Ichthyosporea</taxon>
        <taxon>Ichthyophonida</taxon>
        <taxon>Sphaeroforma</taxon>
    </lineage>
</organism>
<dbReference type="Proteomes" id="UP000054560">
    <property type="component" value="Unassembled WGS sequence"/>
</dbReference>
<dbReference type="RefSeq" id="XP_014146908.1">
    <property type="nucleotide sequence ID" value="XM_014291433.1"/>
</dbReference>
<gene>
    <name evidence="1" type="ORF">SARC_14431</name>
</gene>
<sequence length="120" mass="13556">DIKLNGTDRETPWLQFRITQLLPLGNMTYLDESGHRSQVQVGRLLPRGVEYITVELDIDIGGGPFTFKYEVWDGDMNSTEAVVPVFSTCGGGYYVEELIHGAYIIMFEIEMINDHVHSGM</sequence>
<evidence type="ECO:0000313" key="2">
    <source>
        <dbReference type="Proteomes" id="UP000054560"/>
    </source>
</evidence>
<dbReference type="AlphaFoldDB" id="A0A0L0F8X2"/>
<feature type="non-terminal residue" evidence="1">
    <location>
        <position position="1"/>
    </location>
</feature>
<evidence type="ECO:0000313" key="1">
    <source>
        <dbReference type="EMBL" id="KNC73006.1"/>
    </source>
</evidence>